<reference evidence="1" key="1">
    <citation type="submission" date="2023-10" db="EMBL/GenBank/DDBJ databases">
        <title>Comparative Genomic Analysis of Tomato Bacterial Spot Xanthomonads Reveals A New Lineage of Xanthomonas euvesicatoria.</title>
        <authorList>
            <person name="Huang C.-J."/>
            <person name="Wu T.-L."/>
            <person name="Wu Y.-L."/>
            <person name="Wang R.-S."/>
            <person name="Lin Y.-C."/>
        </authorList>
    </citation>
    <scope>NUCLEOTIDE SEQUENCE</scope>
    <source>
        <strain evidence="1">T0319-01</strain>
        <plasmid evidence="1">p3191.2</plasmid>
    </source>
</reference>
<dbReference type="Proteomes" id="UP001304429">
    <property type="component" value="Plasmid p3191.2"/>
</dbReference>
<dbReference type="RefSeq" id="WP_228325830.1">
    <property type="nucleotide sequence ID" value="NZ_CP137541.1"/>
</dbReference>
<evidence type="ECO:0000313" key="2">
    <source>
        <dbReference type="Proteomes" id="UP001304429"/>
    </source>
</evidence>
<gene>
    <name evidence="1" type="ORF">R5577_22940</name>
</gene>
<proteinExistence type="predicted"/>
<evidence type="ECO:0000313" key="1">
    <source>
        <dbReference type="EMBL" id="WOP59113.1"/>
    </source>
</evidence>
<organism evidence="1 2">
    <name type="scientific">Xanthomonas euvesicatoria</name>
    <dbReference type="NCBI Taxonomy" id="456327"/>
    <lineage>
        <taxon>Bacteria</taxon>
        <taxon>Pseudomonadati</taxon>
        <taxon>Pseudomonadota</taxon>
        <taxon>Gammaproteobacteria</taxon>
        <taxon>Lysobacterales</taxon>
        <taxon>Lysobacteraceae</taxon>
        <taxon>Xanthomonas</taxon>
    </lineage>
</organism>
<geneLocation type="plasmid" evidence="1 2">
    <name>p3191.2</name>
</geneLocation>
<name>A0AAX4FRC2_XANEU</name>
<keyword evidence="1" id="KW-0614">Plasmid</keyword>
<sequence length="147" mass="17212">MSHLDSFDAQEQLDGRTITVCYSFWPHTFSDEKANGCALEHGRYFCRQRWEVSHEAVHFIRTGKFSDGCVRVYLSRKKEQQFYSLDLGHLVFFCAIHKDERADDTINCRVISCYPVDGTTIHKLPRGKLYKVETVYRRRLAEQTIAL</sequence>
<dbReference type="EMBL" id="CP137541">
    <property type="protein sequence ID" value="WOP59113.1"/>
    <property type="molecule type" value="Genomic_DNA"/>
</dbReference>
<protein>
    <submittedName>
        <fullName evidence="1">Uncharacterized protein</fullName>
    </submittedName>
</protein>
<accession>A0AAX4FRC2</accession>
<dbReference type="AlphaFoldDB" id="A0AAX4FRC2"/>